<keyword evidence="4" id="KW-1185">Reference proteome</keyword>
<evidence type="ECO:0000313" key="4">
    <source>
        <dbReference type="Proteomes" id="UP000585050"/>
    </source>
</evidence>
<gene>
    <name evidence="3" type="ORF">HGP29_12770</name>
</gene>
<dbReference type="AlphaFoldDB" id="A0A7X8SKV8"/>
<reference evidence="3 4" key="1">
    <citation type="submission" date="2020-04" db="EMBL/GenBank/DDBJ databases">
        <title>Flammeovirga sp. SR4, a novel species isolated from seawater.</title>
        <authorList>
            <person name="Wang X."/>
        </authorList>
    </citation>
    <scope>NUCLEOTIDE SEQUENCE [LARGE SCALE GENOMIC DNA]</scope>
    <source>
        <strain evidence="3 4">SR4</strain>
    </source>
</reference>
<evidence type="ECO:0000256" key="1">
    <source>
        <dbReference type="SAM" id="Coils"/>
    </source>
</evidence>
<accession>A0A7X8SKV8</accession>
<comment type="caution">
    <text evidence="3">The sequence shown here is derived from an EMBL/GenBank/DDBJ whole genome shotgun (WGS) entry which is preliminary data.</text>
</comment>
<organism evidence="3 4">
    <name type="scientific">Flammeovirga agarivorans</name>
    <dbReference type="NCBI Taxonomy" id="2726742"/>
    <lineage>
        <taxon>Bacteria</taxon>
        <taxon>Pseudomonadati</taxon>
        <taxon>Bacteroidota</taxon>
        <taxon>Cytophagia</taxon>
        <taxon>Cytophagales</taxon>
        <taxon>Flammeovirgaceae</taxon>
        <taxon>Flammeovirga</taxon>
    </lineage>
</organism>
<feature type="coiled-coil region" evidence="1">
    <location>
        <begin position="36"/>
        <end position="114"/>
    </location>
</feature>
<keyword evidence="1" id="KW-0175">Coiled coil</keyword>
<feature type="signal peptide" evidence="2">
    <location>
        <begin position="1"/>
        <end position="18"/>
    </location>
</feature>
<name>A0A7X8SKV8_9BACT</name>
<keyword evidence="2" id="KW-0732">Signal</keyword>
<evidence type="ECO:0000256" key="2">
    <source>
        <dbReference type="SAM" id="SignalP"/>
    </source>
</evidence>
<sequence>MKSILQISLLLLSTFSFAQVKQIKVPNSDSVIVINITEIQEEARRVAEKAARIAAEQQKEEMELIFKNFSGDFDFESLEDLNIEIDQEEIERSIREAEAQVRMQEAEIRRALSEVHKERKYQESTIITNFSVSHEGEIKLNEEEDNIISISEGGKFVVKKRTFGNTRKLVIIPNQDGSLSYKYYEGNQLIPFDPDGKNWLKDILPEVINSSSIAAEDRLNRQLKEGGISQALKYIGDLSSDHTKVVFYKLLVNNKKVNQAKLDEITTHLSKNVSSSYNLADYYSSSLITYYNKKGLDYYFDGIKSISSSYDKSKCLKDIIDQKEVSKQFSNKEWDLFCDVVKDISSGYDKSKTIIYMFENSESEISADRYTSLLHSISSSYDKRQTIQAAFESLNHRLTDAQRDAIISEVRYMSSSSDKSGTLLDIVDYWNDLSRENKLSFFKSAATVSSSYDLRKVLEATIDEAALRDDEVIKAFYLCATKISSSYDLRSTLTVSLDSDGFITDHISPLLLASQHISSSYDLRSVLEEAAQYVSITDAQLYYETAQKISSSYDLRSVLEEAISQDRFSYDQLPFFLEAAKKITSSYDLSSTLEEAAPLVVASKNEDYKNKYIEVAKKISSTSERNAVLGALFE</sequence>
<dbReference type="Proteomes" id="UP000585050">
    <property type="component" value="Unassembled WGS sequence"/>
</dbReference>
<feature type="chain" id="PRO_5031162434" evidence="2">
    <location>
        <begin position="19"/>
        <end position="634"/>
    </location>
</feature>
<dbReference type="EMBL" id="JABAIL010000003">
    <property type="protein sequence ID" value="NLR92091.1"/>
    <property type="molecule type" value="Genomic_DNA"/>
</dbReference>
<evidence type="ECO:0000313" key="3">
    <source>
        <dbReference type="EMBL" id="NLR92091.1"/>
    </source>
</evidence>
<proteinExistence type="predicted"/>
<dbReference type="RefSeq" id="WP_168882796.1">
    <property type="nucleotide sequence ID" value="NZ_JABAIL010000003.1"/>
</dbReference>
<protein>
    <submittedName>
        <fullName evidence="3">Uncharacterized protein</fullName>
    </submittedName>
</protein>